<evidence type="ECO:0000313" key="2">
    <source>
        <dbReference type="EMBL" id="MEF2115446.1"/>
    </source>
</evidence>
<feature type="non-terminal residue" evidence="2">
    <location>
        <position position="1"/>
    </location>
</feature>
<keyword evidence="1" id="KW-0472">Membrane</keyword>
<keyword evidence="1" id="KW-1133">Transmembrane helix</keyword>
<feature type="transmembrane region" description="Helical" evidence="1">
    <location>
        <begin position="5"/>
        <end position="22"/>
    </location>
</feature>
<evidence type="ECO:0000256" key="1">
    <source>
        <dbReference type="SAM" id="Phobius"/>
    </source>
</evidence>
<keyword evidence="1" id="KW-0812">Transmembrane</keyword>
<keyword evidence="3" id="KW-1185">Reference proteome</keyword>
<dbReference type="Proteomes" id="UP001498469">
    <property type="component" value="Unassembled WGS sequence"/>
</dbReference>
<dbReference type="RefSeq" id="WP_331703148.1">
    <property type="nucleotide sequence ID" value="NZ_JAZHFS010000074.1"/>
</dbReference>
<name>A0ABU7UWZ7_9CLOT</name>
<feature type="transmembrane region" description="Helical" evidence="1">
    <location>
        <begin position="28"/>
        <end position="51"/>
    </location>
</feature>
<organism evidence="2 3">
    <name type="scientific">Clostridium frigoriphilum</name>
    <dbReference type="NCBI Taxonomy" id="443253"/>
    <lineage>
        <taxon>Bacteria</taxon>
        <taxon>Bacillati</taxon>
        <taxon>Bacillota</taxon>
        <taxon>Clostridia</taxon>
        <taxon>Eubacteriales</taxon>
        <taxon>Clostridiaceae</taxon>
        <taxon>Clostridium</taxon>
    </lineage>
</organism>
<reference evidence="2 3" key="1">
    <citation type="submission" date="2023-11" db="EMBL/GenBank/DDBJ databases">
        <title>Draft genome sequence of a psychrophilic Clostridium strain from permafrost water brine.</title>
        <authorList>
            <person name="Shcherbakova V.A."/>
            <person name="Trubitsyn V.E."/>
            <person name="Zakharyuk A.G."/>
        </authorList>
    </citation>
    <scope>NUCLEOTIDE SEQUENCE [LARGE SCALE GENOMIC DNA]</scope>
    <source>
        <strain evidence="2 3">14F</strain>
    </source>
</reference>
<proteinExistence type="predicted"/>
<protein>
    <recommendedName>
        <fullName evidence="4">PH domain-containing protein</fullName>
    </recommendedName>
</protein>
<evidence type="ECO:0008006" key="4">
    <source>
        <dbReference type="Google" id="ProtNLM"/>
    </source>
</evidence>
<comment type="caution">
    <text evidence="2">The sequence shown here is derived from an EMBL/GenBank/DDBJ whole genome shotgun (WGS) entry which is preliminary data.</text>
</comment>
<gene>
    <name evidence="2" type="ORF">SJI18_24570</name>
</gene>
<dbReference type="EMBL" id="JAZHFS010000074">
    <property type="protein sequence ID" value="MEF2115446.1"/>
    <property type="molecule type" value="Genomic_DNA"/>
</dbReference>
<evidence type="ECO:0000313" key="3">
    <source>
        <dbReference type="Proteomes" id="UP001498469"/>
    </source>
</evidence>
<accession>A0ABU7UWZ7</accession>
<sequence length="159" mass="18120">LYPIIVMVILLILGKVIMKLGFSSAPILGAFIFVGLYLFLNSIITWWAYYFGYKNTYKSTKFVLEGDNILFIRLKERNPISGGTFYYHDIQSVSSYTITNDKIIVKGYILKRKVDEGGSEDEYKERVINSISVPNVFGNVQLLDKALKNKKQEVISNGD</sequence>